<feature type="transmembrane region" description="Helical" evidence="1">
    <location>
        <begin position="373"/>
        <end position="397"/>
    </location>
</feature>
<sequence>MQRVVLRSTPGRSARLYLLALLAPFVAVVLALMRPRDPASRNLVWIFTVYFGAVFYIAANSASDSVRYAEWLREFHQADLRLSELLGLFFAQGSHYQDLYQPLLTYVISRVTDEQWVLFASFGILFGYVYTRNVWFLIDRIPGRIGALLVFLLVAYAFHVNIGMGLNGVRMWTALHVFVFGFLHYHATGRGKYLLVILATPFIHFSFWLACAVTAIYFLVRRFGIAVYVFFLVSMVGSALDLAAVQTLMGYLPLPIEERASSYIGAVDTNPDVMEDRKNSAIWFLQINHWLTAAFFTVSASWMVWRGGLRDQGLVRSLLVFGMLLYGVVNFVSYIPSLGRFYALAEMLLLAALILFVAVGAGRKRLDRQVIGAASMMLVLNLVLGVRFVLGFASIWLVSGNFFLAPFVNADQSLYELIFYVMRGMRGILG</sequence>
<dbReference type="AlphaFoldDB" id="A0A5C8KX09"/>
<feature type="transmembrane region" description="Helical" evidence="1">
    <location>
        <begin position="193"/>
        <end position="220"/>
    </location>
</feature>
<dbReference type="OrthoDB" id="784431at2"/>
<feature type="transmembrane region" description="Helical" evidence="1">
    <location>
        <begin position="281"/>
        <end position="305"/>
    </location>
</feature>
<keyword evidence="1" id="KW-1133">Transmembrane helix</keyword>
<feature type="transmembrane region" description="Helical" evidence="1">
    <location>
        <begin position="169"/>
        <end position="187"/>
    </location>
</feature>
<dbReference type="RefSeq" id="WP_147890250.1">
    <property type="nucleotide sequence ID" value="NZ_VRTS01000001.1"/>
</dbReference>
<comment type="caution">
    <text evidence="2">The sequence shown here is derived from an EMBL/GenBank/DDBJ whole genome shotgun (WGS) entry which is preliminary data.</text>
</comment>
<feature type="transmembrane region" description="Helical" evidence="1">
    <location>
        <begin position="39"/>
        <end position="59"/>
    </location>
</feature>
<keyword evidence="1" id="KW-0812">Transmembrane</keyword>
<dbReference type="EMBL" id="VRTS01000001">
    <property type="protein sequence ID" value="TXK65578.1"/>
    <property type="molecule type" value="Genomic_DNA"/>
</dbReference>
<feature type="transmembrane region" description="Helical" evidence="1">
    <location>
        <begin position="341"/>
        <end position="361"/>
    </location>
</feature>
<feature type="transmembrane region" description="Helical" evidence="1">
    <location>
        <begin position="227"/>
        <end position="252"/>
    </location>
</feature>
<reference evidence="2 3" key="1">
    <citation type="submission" date="2019-08" db="EMBL/GenBank/DDBJ databases">
        <authorList>
            <person name="Karlyshev A.V."/>
        </authorList>
    </citation>
    <scope>NUCLEOTIDE SEQUENCE [LARGE SCALE GENOMIC DNA]</scope>
    <source>
        <strain evidence="2 3">Alg18-2.2</strain>
    </source>
</reference>
<feature type="transmembrane region" description="Helical" evidence="1">
    <location>
        <begin position="116"/>
        <end position="138"/>
    </location>
</feature>
<evidence type="ECO:0000313" key="3">
    <source>
        <dbReference type="Proteomes" id="UP000321248"/>
    </source>
</evidence>
<keyword evidence="1" id="KW-0472">Membrane</keyword>
<evidence type="ECO:0000256" key="1">
    <source>
        <dbReference type="SAM" id="Phobius"/>
    </source>
</evidence>
<feature type="transmembrane region" description="Helical" evidence="1">
    <location>
        <begin position="144"/>
        <end position="162"/>
    </location>
</feature>
<evidence type="ECO:0008006" key="4">
    <source>
        <dbReference type="Google" id="ProtNLM"/>
    </source>
</evidence>
<name>A0A5C8KX09_9GAMM</name>
<evidence type="ECO:0000313" key="2">
    <source>
        <dbReference type="EMBL" id="TXK65578.1"/>
    </source>
</evidence>
<feature type="transmembrane region" description="Helical" evidence="1">
    <location>
        <begin position="16"/>
        <end position="33"/>
    </location>
</feature>
<protein>
    <recommendedName>
        <fullName evidence="4">EpsG family protein</fullName>
    </recommendedName>
</protein>
<organism evidence="2 3">
    <name type="scientific">Alkalisalibacterium limincola</name>
    <dbReference type="NCBI Taxonomy" id="2699169"/>
    <lineage>
        <taxon>Bacteria</taxon>
        <taxon>Pseudomonadati</taxon>
        <taxon>Pseudomonadota</taxon>
        <taxon>Gammaproteobacteria</taxon>
        <taxon>Lysobacterales</taxon>
        <taxon>Lysobacteraceae</taxon>
        <taxon>Alkalisalibacterium</taxon>
    </lineage>
</organism>
<keyword evidence="3" id="KW-1185">Reference proteome</keyword>
<proteinExistence type="predicted"/>
<gene>
    <name evidence="2" type="ORF">FU658_00090</name>
</gene>
<dbReference type="Proteomes" id="UP000321248">
    <property type="component" value="Unassembled WGS sequence"/>
</dbReference>
<accession>A0A5C8KX09</accession>
<feature type="transmembrane region" description="Helical" evidence="1">
    <location>
        <begin position="317"/>
        <end position="335"/>
    </location>
</feature>